<evidence type="ECO:0000256" key="6">
    <source>
        <dbReference type="RuleBase" id="RU362124"/>
    </source>
</evidence>
<dbReference type="Gene3D" id="1.10.10.10">
    <property type="entry name" value="Winged helix-like DNA-binding domain superfamily/Winged helix DNA-binding domain"/>
    <property type="match status" value="2"/>
</dbReference>
<dbReference type="InterPro" id="IPR036388">
    <property type="entry name" value="WH-like_DNA-bd_sf"/>
</dbReference>
<evidence type="ECO:0000259" key="9">
    <source>
        <dbReference type="PROSITE" id="PS00716"/>
    </source>
</evidence>
<comment type="function">
    <text evidence="6">Sigma factors are initiation factors that promote the attachment of RNA polymerase to specific initiation sites and are then released.</text>
</comment>
<dbReference type="InterPro" id="IPR014284">
    <property type="entry name" value="RNA_pol_sigma-70_dom"/>
</dbReference>
<evidence type="ECO:0000256" key="5">
    <source>
        <dbReference type="ARBA" id="ARBA00023163"/>
    </source>
</evidence>
<keyword evidence="3 6" id="KW-0731">Sigma factor</keyword>
<proteinExistence type="inferred from homology"/>
<evidence type="ECO:0000259" key="8">
    <source>
        <dbReference type="PROSITE" id="PS00715"/>
    </source>
</evidence>
<evidence type="ECO:0000256" key="1">
    <source>
        <dbReference type="ARBA" id="ARBA00007788"/>
    </source>
</evidence>
<keyword evidence="5 6" id="KW-0804">Transcription</keyword>
<feature type="region of interest" description="Disordered" evidence="7">
    <location>
        <begin position="1"/>
        <end position="39"/>
    </location>
</feature>
<dbReference type="CDD" id="cd06171">
    <property type="entry name" value="Sigma70_r4"/>
    <property type="match status" value="1"/>
</dbReference>
<evidence type="ECO:0000313" key="11">
    <source>
        <dbReference type="Proteomes" id="UP001431429"/>
    </source>
</evidence>
<dbReference type="Pfam" id="PF00140">
    <property type="entry name" value="Sigma70_r1_2"/>
    <property type="match status" value="1"/>
</dbReference>
<evidence type="ECO:0000313" key="10">
    <source>
        <dbReference type="EMBL" id="MCM2388550.1"/>
    </source>
</evidence>
<dbReference type="InterPro" id="IPR009042">
    <property type="entry name" value="RNA_pol_sigma70_r1_2"/>
</dbReference>
<dbReference type="Pfam" id="PF04539">
    <property type="entry name" value="Sigma70_r3"/>
    <property type="match status" value="1"/>
</dbReference>
<dbReference type="InterPro" id="IPR013324">
    <property type="entry name" value="RNA_pol_sigma_r3/r4-like"/>
</dbReference>
<feature type="domain" description="RNA polymerase sigma-70" evidence="8">
    <location>
        <begin position="275"/>
        <end position="288"/>
    </location>
</feature>
<evidence type="ECO:0000256" key="4">
    <source>
        <dbReference type="ARBA" id="ARBA00023125"/>
    </source>
</evidence>
<reference evidence="10" key="1">
    <citation type="submission" date="2022-06" db="EMBL/GenBank/DDBJ databases">
        <title>Genome public.</title>
        <authorList>
            <person name="Sun Q."/>
        </authorList>
    </citation>
    <scope>NUCLEOTIDE SEQUENCE</scope>
    <source>
        <strain evidence="10">CWNU-1</strain>
    </source>
</reference>
<dbReference type="InterPro" id="IPR007627">
    <property type="entry name" value="RNA_pol_sigma70_r2"/>
</dbReference>
<evidence type="ECO:0000256" key="7">
    <source>
        <dbReference type="SAM" id="MobiDB-lite"/>
    </source>
</evidence>
<dbReference type="InterPro" id="IPR007624">
    <property type="entry name" value="RNA_pol_sigma70_r3"/>
</dbReference>
<dbReference type="InterPro" id="IPR000943">
    <property type="entry name" value="RNA_pol_sigma70"/>
</dbReference>
<dbReference type="Pfam" id="PF04542">
    <property type="entry name" value="Sigma70_r2"/>
    <property type="match status" value="1"/>
</dbReference>
<dbReference type="InterPro" id="IPR050239">
    <property type="entry name" value="Sigma-70_RNA_pol_init_factors"/>
</dbReference>
<keyword evidence="11" id="KW-1185">Reference proteome</keyword>
<dbReference type="SUPFAM" id="SSF88946">
    <property type="entry name" value="Sigma2 domain of RNA polymerase sigma factors"/>
    <property type="match status" value="1"/>
</dbReference>
<comment type="similarity">
    <text evidence="1 6">Belongs to the sigma-70 factor family.</text>
</comment>
<dbReference type="RefSeq" id="WP_250918901.1">
    <property type="nucleotide sequence ID" value="NZ_JAMQAW010000008.1"/>
</dbReference>
<dbReference type="PROSITE" id="PS00715">
    <property type="entry name" value="SIGMA70_1"/>
    <property type="match status" value="1"/>
</dbReference>
<dbReference type="NCBIfam" id="TIGR02937">
    <property type="entry name" value="sigma70-ECF"/>
    <property type="match status" value="1"/>
</dbReference>
<accession>A0ABT0UKD0</accession>
<comment type="caution">
    <text evidence="10">The sequence shown here is derived from an EMBL/GenBank/DDBJ whole genome shotgun (WGS) entry which is preliminary data.</text>
</comment>
<dbReference type="PRINTS" id="PR00046">
    <property type="entry name" value="SIGMA70FCT"/>
</dbReference>
<dbReference type="EMBL" id="JAMQAW010000008">
    <property type="protein sequence ID" value="MCM2388550.1"/>
    <property type="molecule type" value="Genomic_DNA"/>
</dbReference>
<evidence type="ECO:0000256" key="2">
    <source>
        <dbReference type="ARBA" id="ARBA00023015"/>
    </source>
</evidence>
<feature type="region of interest" description="Disordered" evidence="7">
    <location>
        <begin position="51"/>
        <end position="183"/>
    </location>
</feature>
<dbReference type="PROSITE" id="PS00716">
    <property type="entry name" value="SIGMA70_2"/>
    <property type="match status" value="1"/>
</dbReference>
<dbReference type="Pfam" id="PF04545">
    <property type="entry name" value="Sigma70_r4"/>
    <property type="match status" value="1"/>
</dbReference>
<feature type="domain" description="RNA polymerase sigma-70" evidence="9">
    <location>
        <begin position="444"/>
        <end position="470"/>
    </location>
</feature>
<dbReference type="PANTHER" id="PTHR30603:SF59">
    <property type="entry name" value="RNA POLYMERASE PRINCIPAL SIGMA FACTOR HRDA"/>
    <property type="match status" value="1"/>
</dbReference>
<dbReference type="InterPro" id="IPR007630">
    <property type="entry name" value="RNA_pol_sigma70_r4"/>
</dbReference>
<protein>
    <recommendedName>
        <fullName evidence="6">RNA polymerase sigma factor</fullName>
    </recommendedName>
</protein>
<sequence length="484" mass="52574">MPESSERGRPTDGGPLTPADPLIVYGTNGGPAAPVPLPHALDPAAITLEVAPVQTQTLSESLTEPPTDSKSPAKPSPQGKTLASVPAQGPPAHHPEAAPDEIRDTAPDESASSAAIAGPALVDDEEPPAPEREARAPHAPPVPPEPGSGAAVGRVSYDQIPDDPIEDSPDRSPAARAESGGPSSDLFRQYLREIGRIPLLSAVEEVELARRVEAGLFAEEKLSNTPDINNSRLAVDLDRLVVMGRMAKRRLIEANLRLVVSVAKRYVGRGLTMLDLVQEGNLGLIRAVEKFDYARGYKFSTYATWWIRQAMSRALADQARTIRVPVHVVELINRVVRVQRRLLQERGYEPTPSEVAGQLDLPPERVSEVLRLAQEPVSLHAPVGEEDDVALGDLIEDGDAASPVESAAFLLLREHLEAVLSTLGERERKVVQLRYGLADGRPRTLEEIGRIFGVTRERIRQIESKTLNKLRDHAFADQLRGYLD</sequence>
<organism evidence="10 11">
    <name type="scientific">Streptomyces albipurpureus</name>
    <dbReference type="NCBI Taxonomy" id="2897419"/>
    <lineage>
        <taxon>Bacteria</taxon>
        <taxon>Bacillati</taxon>
        <taxon>Actinomycetota</taxon>
        <taxon>Actinomycetes</taxon>
        <taxon>Kitasatosporales</taxon>
        <taxon>Streptomycetaceae</taxon>
        <taxon>Streptomyces</taxon>
    </lineage>
</organism>
<evidence type="ECO:0000256" key="3">
    <source>
        <dbReference type="ARBA" id="ARBA00023082"/>
    </source>
</evidence>
<feature type="compositionally biased region" description="Basic and acidic residues" evidence="7">
    <location>
        <begin position="93"/>
        <end position="106"/>
    </location>
</feature>
<gene>
    <name evidence="10" type="ORF">NBG84_09610</name>
</gene>
<dbReference type="SUPFAM" id="SSF88659">
    <property type="entry name" value="Sigma3 and sigma4 domains of RNA polymerase sigma factors"/>
    <property type="match status" value="2"/>
</dbReference>
<dbReference type="InterPro" id="IPR013325">
    <property type="entry name" value="RNA_pol_sigma_r2"/>
</dbReference>
<dbReference type="PANTHER" id="PTHR30603">
    <property type="entry name" value="RNA POLYMERASE SIGMA FACTOR RPO"/>
    <property type="match status" value="1"/>
</dbReference>
<name>A0ABT0UKD0_9ACTN</name>
<feature type="compositionally biased region" description="Polar residues" evidence="7">
    <location>
        <begin position="53"/>
        <end position="70"/>
    </location>
</feature>
<keyword evidence="2 6" id="KW-0805">Transcription regulation</keyword>
<dbReference type="Gene3D" id="1.20.120.1810">
    <property type="match status" value="2"/>
</dbReference>
<keyword evidence="4 6" id="KW-0238">DNA-binding</keyword>
<dbReference type="Proteomes" id="UP001431429">
    <property type="component" value="Unassembled WGS sequence"/>
</dbReference>
<feature type="compositionally biased region" description="Basic and acidic residues" evidence="7">
    <location>
        <begin position="1"/>
        <end position="10"/>
    </location>
</feature>